<evidence type="ECO:0000313" key="1">
    <source>
        <dbReference type="EMBL" id="UPM42429.1"/>
    </source>
</evidence>
<organism evidence="1 2">
    <name type="scientific">Halocatena salina</name>
    <dbReference type="NCBI Taxonomy" id="2934340"/>
    <lineage>
        <taxon>Archaea</taxon>
        <taxon>Methanobacteriati</taxon>
        <taxon>Methanobacteriota</taxon>
        <taxon>Stenosarchaea group</taxon>
        <taxon>Halobacteria</taxon>
        <taxon>Halobacteriales</taxon>
        <taxon>Natronomonadaceae</taxon>
        <taxon>Halocatena</taxon>
    </lineage>
</organism>
<evidence type="ECO:0000313" key="2">
    <source>
        <dbReference type="Proteomes" id="UP000831768"/>
    </source>
</evidence>
<dbReference type="AlphaFoldDB" id="A0A8U0A0V4"/>
<proteinExistence type="predicted"/>
<accession>A0A8U0A0V4</accession>
<keyword evidence="2" id="KW-1185">Reference proteome</keyword>
<dbReference type="InterPro" id="IPR043809">
    <property type="entry name" value="DUF5791"/>
</dbReference>
<dbReference type="RefSeq" id="WP_247993102.1">
    <property type="nucleotide sequence ID" value="NZ_CP096019.1"/>
</dbReference>
<dbReference type="EMBL" id="CP096019">
    <property type="protein sequence ID" value="UPM42429.1"/>
    <property type="molecule type" value="Genomic_DNA"/>
</dbReference>
<dbReference type="KEGG" id="haad:MW046_10740"/>
<dbReference type="Pfam" id="PF19104">
    <property type="entry name" value="DUF5791"/>
    <property type="match status" value="1"/>
</dbReference>
<dbReference type="Proteomes" id="UP000831768">
    <property type="component" value="Chromosome"/>
</dbReference>
<sequence length="141" mass="15233">MIQDVVQDPGSLSPTALKQQYESELRGIIESIGPDTATQRTEIDRERIDAIAAGGDEIPLTEAAAVFSLRDDAPDAETIEIEARDALLMGMTTAVLDVETLESQIDGQIEARAIQQKVEGRTAMTLGEFALLYGTIEARKA</sequence>
<gene>
    <name evidence="1" type="ORF">MW046_10740</name>
</gene>
<dbReference type="GeneID" id="71928529"/>
<reference evidence="1" key="1">
    <citation type="submission" date="2022-04" db="EMBL/GenBank/DDBJ databases">
        <title>Halocatena sp. nov., isolated from a salt lake.</title>
        <authorList>
            <person name="Cui H.-L."/>
        </authorList>
    </citation>
    <scope>NUCLEOTIDE SEQUENCE</scope>
    <source>
        <strain evidence="1">AD-1</strain>
    </source>
</reference>
<protein>
    <submittedName>
        <fullName evidence="1">DUF5791 family protein</fullName>
    </submittedName>
</protein>
<name>A0A8U0A0V4_9EURY</name>